<reference evidence="6 7" key="1">
    <citation type="submission" date="2019-08" db="EMBL/GenBank/DDBJ databases">
        <authorList>
            <person name="Peeters C."/>
        </authorList>
    </citation>
    <scope>NUCLEOTIDE SEQUENCE [LARGE SCALE GENOMIC DNA]</scope>
    <source>
        <strain evidence="6 7">LMG 30175</strain>
    </source>
</reference>
<dbReference type="GO" id="GO:0003700">
    <property type="term" value="F:DNA-binding transcription factor activity"/>
    <property type="evidence" value="ECO:0007669"/>
    <property type="project" value="TreeGrafter"/>
</dbReference>
<evidence type="ECO:0000256" key="3">
    <source>
        <dbReference type="ARBA" id="ARBA00023163"/>
    </source>
</evidence>
<evidence type="ECO:0000256" key="4">
    <source>
        <dbReference type="SAM" id="MobiDB-lite"/>
    </source>
</evidence>
<dbReference type="SUPFAM" id="SSF47413">
    <property type="entry name" value="lambda repressor-like DNA-binding domains"/>
    <property type="match status" value="1"/>
</dbReference>
<keyword evidence="1" id="KW-0805">Transcription regulation</keyword>
<feature type="domain" description="HTH cro/C1-type" evidence="5">
    <location>
        <begin position="13"/>
        <end position="67"/>
    </location>
</feature>
<feature type="region of interest" description="Disordered" evidence="4">
    <location>
        <begin position="136"/>
        <end position="230"/>
    </location>
</feature>
<feature type="compositionally biased region" description="Basic and acidic residues" evidence="4">
    <location>
        <begin position="188"/>
        <end position="230"/>
    </location>
</feature>
<protein>
    <submittedName>
        <fullName evidence="6">Helix-hairpin-helix DNA-binding motif-containing protein</fullName>
    </submittedName>
</protein>
<name>A0A5E4VAI7_9BURK</name>
<dbReference type="RefSeq" id="WP_150697271.1">
    <property type="nucleotide sequence ID" value="NZ_CABPRZ010000008.1"/>
</dbReference>
<sequence length="230" mass="25115">MHTNPLAKFGQHLAHLRKARGWSQEKLALESGLARSYVSGIERGRRNVALINICVLADTLGVSSSEMLNFPADGSTETVAVFPGDRTPVPMIHRALRKLDEQDQAWVAEVIRSLSTRLVQTPNRTIDACVIALPHDSSNDAAGTTDAAKRPPARDGYLARDTQPSREGPSSREGYVPMDGVRIAAQAREAHEGHQGREGRDARGERDAKDTRTDPSPRHGDRPRDTGSDD</sequence>
<evidence type="ECO:0000313" key="6">
    <source>
        <dbReference type="EMBL" id="VVE08055.1"/>
    </source>
</evidence>
<dbReference type="OrthoDB" id="1097442at2"/>
<dbReference type="InterPro" id="IPR010982">
    <property type="entry name" value="Lambda_DNA-bd_dom_sf"/>
</dbReference>
<evidence type="ECO:0000313" key="7">
    <source>
        <dbReference type="Proteomes" id="UP000414233"/>
    </source>
</evidence>
<dbReference type="EMBL" id="CABPRZ010000008">
    <property type="protein sequence ID" value="VVE08055.1"/>
    <property type="molecule type" value="Genomic_DNA"/>
</dbReference>
<dbReference type="AlphaFoldDB" id="A0A5E4VAI7"/>
<gene>
    <name evidence="6" type="ORF">PTE30175_02418</name>
</gene>
<dbReference type="GO" id="GO:0005829">
    <property type="term" value="C:cytosol"/>
    <property type="evidence" value="ECO:0007669"/>
    <property type="project" value="TreeGrafter"/>
</dbReference>
<accession>A0A5E4VAI7</accession>
<dbReference type="Gene3D" id="1.10.260.40">
    <property type="entry name" value="lambda repressor-like DNA-binding domains"/>
    <property type="match status" value="1"/>
</dbReference>
<evidence type="ECO:0000256" key="2">
    <source>
        <dbReference type="ARBA" id="ARBA00023125"/>
    </source>
</evidence>
<keyword evidence="2 6" id="KW-0238">DNA-binding</keyword>
<keyword evidence="3" id="KW-0804">Transcription</keyword>
<dbReference type="SMART" id="SM00530">
    <property type="entry name" value="HTH_XRE"/>
    <property type="match status" value="1"/>
</dbReference>
<dbReference type="PANTHER" id="PTHR46797">
    <property type="entry name" value="HTH-TYPE TRANSCRIPTIONAL REGULATOR"/>
    <property type="match status" value="1"/>
</dbReference>
<dbReference type="Pfam" id="PF01381">
    <property type="entry name" value="HTH_3"/>
    <property type="match status" value="1"/>
</dbReference>
<dbReference type="PROSITE" id="PS50943">
    <property type="entry name" value="HTH_CROC1"/>
    <property type="match status" value="1"/>
</dbReference>
<organism evidence="6 7">
    <name type="scientific">Pandoraea terrae</name>
    <dbReference type="NCBI Taxonomy" id="1537710"/>
    <lineage>
        <taxon>Bacteria</taxon>
        <taxon>Pseudomonadati</taxon>
        <taxon>Pseudomonadota</taxon>
        <taxon>Betaproteobacteria</taxon>
        <taxon>Burkholderiales</taxon>
        <taxon>Burkholderiaceae</taxon>
        <taxon>Pandoraea</taxon>
    </lineage>
</organism>
<evidence type="ECO:0000256" key="1">
    <source>
        <dbReference type="ARBA" id="ARBA00023015"/>
    </source>
</evidence>
<keyword evidence="7" id="KW-1185">Reference proteome</keyword>
<dbReference type="GO" id="GO:0003677">
    <property type="term" value="F:DNA binding"/>
    <property type="evidence" value="ECO:0007669"/>
    <property type="project" value="UniProtKB-KW"/>
</dbReference>
<dbReference type="CDD" id="cd00093">
    <property type="entry name" value="HTH_XRE"/>
    <property type="match status" value="1"/>
</dbReference>
<dbReference type="InterPro" id="IPR001387">
    <property type="entry name" value="Cro/C1-type_HTH"/>
</dbReference>
<dbReference type="PANTHER" id="PTHR46797:SF23">
    <property type="entry name" value="HTH-TYPE TRANSCRIPTIONAL REGULATOR SUTR"/>
    <property type="match status" value="1"/>
</dbReference>
<dbReference type="InterPro" id="IPR050807">
    <property type="entry name" value="TransReg_Diox_bact_type"/>
</dbReference>
<dbReference type="Proteomes" id="UP000414233">
    <property type="component" value="Unassembled WGS sequence"/>
</dbReference>
<proteinExistence type="predicted"/>
<evidence type="ECO:0000259" key="5">
    <source>
        <dbReference type="PROSITE" id="PS50943"/>
    </source>
</evidence>